<organism evidence="2 3">
    <name type="scientific">Cardiocondyla obscurior</name>
    <dbReference type="NCBI Taxonomy" id="286306"/>
    <lineage>
        <taxon>Eukaryota</taxon>
        <taxon>Metazoa</taxon>
        <taxon>Ecdysozoa</taxon>
        <taxon>Arthropoda</taxon>
        <taxon>Hexapoda</taxon>
        <taxon>Insecta</taxon>
        <taxon>Pterygota</taxon>
        <taxon>Neoptera</taxon>
        <taxon>Endopterygota</taxon>
        <taxon>Hymenoptera</taxon>
        <taxon>Apocrita</taxon>
        <taxon>Aculeata</taxon>
        <taxon>Formicoidea</taxon>
        <taxon>Formicidae</taxon>
        <taxon>Myrmicinae</taxon>
        <taxon>Cardiocondyla</taxon>
    </lineage>
</organism>
<evidence type="ECO:0000313" key="2">
    <source>
        <dbReference type="EMBL" id="KAL0099109.1"/>
    </source>
</evidence>
<dbReference type="AlphaFoldDB" id="A0AAW2E9Q7"/>
<name>A0AAW2E9Q7_9HYME</name>
<accession>A0AAW2E9Q7</accession>
<sequence length="93" mass="10877">MLKRSRSNYITRLTLIGSFVMVSTRFEFETKMSRPLRVILARILCRIRGFDGRECRGLSRQCPVRGRITRPVPFERRDRPGGHRASAEQLIDK</sequence>
<evidence type="ECO:0000256" key="1">
    <source>
        <dbReference type="SAM" id="MobiDB-lite"/>
    </source>
</evidence>
<evidence type="ECO:0008006" key="4">
    <source>
        <dbReference type="Google" id="ProtNLM"/>
    </source>
</evidence>
<dbReference type="EMBL" id="JADYXP020000029">
    <property type="protein sequence ID" value="KAL0099109.1"/>
    <property type="molecule type" value="Genomic_DNA"/>
</dbReference>
<gene>
    <name evidence="2" type="ORF">PUN28_020273</name>
</gene>
<protein>
    <recommendedName>
        <fullName evidence="4">Secreted protein</fullName>
    </recommendedName>
</protein>
<dbReference type="Proteomes" id="UP001430953">
    <property type="component" value="Unassembled WGS sequence"/>
</dbReference>
<comment type="caution">
    <text evidence="2">The sequence shown here is derived from an EMBL/GenBank/DDBJ whole genome shotgun (WGS) entry which is preliminary data.</text>
</comment>
<feature type="region of interest" description="Disordered" evidence="1">
    <location>
        <begin position="71"/>
        <end position="93"/>
    </location>
</feature>
<keyword evidence="3" id="KW-1185">Reference proteome</keyword>
<reference evidence="2 3" key="1">
    <citation type="submission" date="2023-03" db="EMBL/GenBank/DDBJ databases">
        <title>High recombination rates correlate with genetic variation in Cardiocondyla obscurior ants.</title>
        <authorList>
            <person name="Errbii M."/>
        </authorList>
    </citation>
    <scope>NUCLEOTIDE SEQUENCE [LARGE SCALE GENOMIC DNA]</scope>
    <source>
        <strain evidence="2">Alpha-2009</strain>
        <tissue evidence="2">Whole body</tissue>
    </source>
</reference>
<evidence type="ECO:0000313" key="3">
    <source>
        <dbReference type="Proteomes" id="UP001430953"/>
    </source>
</evidence>
<proteinExistence type="predicted"/>